<dbReference type="PANTHER" id="PTHR11610">
    <property type="entry name" value="LIPASE"/>
    <property type="match status" value="1"/>
</dbReference>
<dbReference type="SUPFAM" id="SSF53474">
    <property type="entry name" value="alpha/beta-Hydrolases"/>
    <property type="match status" value="1"/>
</dbReference>
<feature type="compositionally biased region" description="Low complexity" evidence="5">
    <location>
        <begin position="33"/>
        <end position="46"/>
    </location>
</feature>
<dbReference type="Pfam" id="PF00151">
    <property type="entry name" value="Lipase"/>
    <property type="match status" value="1"/>
</dbReference>
<dbReference type="Proteomes" id="UP001054945">
    <property type="component" value="Unassembled WGS sequence"/>
</dbReference>
<gene>
    <name evidence="7" type="primary">Pnlip</name>
    <name evidence="7" type="ORF">CEXT_356141</name>
</gene>
<evidence type="ECO:0000256" key="3">
    <source>
        <dbReference type="ARBA" id="ARBA00022525"/>
    </source>
</evidence>
<dbReference type="InterPro" id="IPR013818">
    <property type="entry name" value="Lipase"/>
</dbReference>
<name>A0AAV4VSR1_CAEEX</name>
<dbReference type="Gene3D" id="3.40.50.1820">
    <property type="entry name" value="alpha/beta hydrolase"/>
    <property type="match status" value="1"/>
</dbReference>
<sequence>TWVASTPDRPSSTPPPPYQPAALRPHPHPVPPVHALQQGTSLSSSTGRRRDVARSNFESAYPTKIIIHGYTATLPEGGVLFVMKDELLKRSDFNVIIVNWTDSNGRPYAQAVANGRVVGAQTAKLIELLMENKGLRAEDVHIIGHSLGAQVSGWAGERIKGIGRITGLDPAGPFFQHAPNKVRLDKTDARFIDILHTNGGGTYIEGLGIREAIGDLDFYPNGGNRQPGAPIKPITTQIIESLSITDESPKHGAYVMRQ</sequence>
<protein>
    <submittedName>
        <fullName evidence="7">Pancreatic triacylglycerol lipase</fullName>
    </submittedName>
</protein>
<evidence type="ECO:0000256" key="5">
    <source>
        <dbReference type="SAM" id="MobiDB-lite"/>
    </source>
</evidence>
<comment type="similarity">
    <text evidence="2 4">Belongs to the AB hydrolase superfamily. Lipase family.</text>
</comment>
<evidence type="ECO:0000256" key="4">
    <source>
        <dbReference type="RuleBase" id="RU004262"/>
    </source>
</evidence>
<evidence type="ECO:0000313" key="8">
    <source>
        <dbReference type="Proteomes" id="UP001054945"/>
    </source>
</evidence>
<keyword evidence="8" id="KW-1185">Reference proteome</keyword>
<feature type="domain" description="Lipase" evidence="6">
    <location>
        <begin position="46"/>
        <end position="241"/>
    </location>
</feature>
<comment type="caution">
    <text evidence="7">The sequence shown here is derived from an EMBL/GenBank/DDBJ whole genome shotgun (WGS) entry which is preliminary data.</text>
</comment>
<accession>A0AAV4VSR1</accession>
<dbReference type="AlphaFoldDB" id="A0AAV4VSR1"/>
<feature type="region of interest" description="Disordered" evidence="5">
    <location>
        <begin position="1"/>
        <end position="51"/>
    </location>
</feature>
<dbReference type="PRINTS" id="PR00821">
    <property type="entry name" value="TAGLIPASE"/>
</dbReference>
<organism evidence="7 8">
    <name type="scientific">Caerostris extrusa</name>
    <name type="common">Bark spider</name>
    <name type="synonym">Caerostris bankana</name>
    <dbReference type="NCBI Taxonomy" id="172846"/>
    <lineage>
        <taxon>Eukaryota</taxon>
        <taxon>Metazoa</taxon>
        <taxon>Ecdysozoa</taxon>
        <taxon>Arthropoda</taxon>
        <taxon>Chelicerata</taxon>
        <taxon>Arachnida</taxon>
        <taxon>Araneae</taxon>
        <taxon>Araneomorphae</taxon>
        <taxon>Entelegynae</taxon>
        <taxon>Araneoidea</taxon>
        <taxon>Araneidae</taxon>
        <taxon>Caerostris</taxon>
    </lineage>
</organism>
<evidence type="ECO:0000313" key="7">
    <source>
        <dbReference type="EMBL" id="GIY73367.1"/>
    </source>
</evidence>
<evidence type="ECO:0000259" key="6">
    <source>
        <dbReference type="Pfam" id="PF00151"/>
    </source>
</evidence>
<reference evidence="7 8" key="1">
    <citation type="submission" date="2021-06" db="EMBL/GenBank/DDBJ databases">
        <title>Caerostris extrusa draft genome.</title>
        <authorList>
            <person name="Kono N."/>
            <person name="Arakawa K."/>
        </authorList>
    </citation>
    <scope>NUCLEOTIDE SEQUENCE [LARGE SCALE GENOMIC DNA]</scope>
</reference>
<dbReference type="InterPro" id="IPR000734">
    <property type="entry name" value="TAG_lipase"/>
</dbReference>
<evidence type="ECO:0000256" key="1">
    <source>
        <dbReference type="ARBA" id="ARBA00004613"/>
    </source>
</evidence>
<dbReference type="GO" id="GO:0005615">
    <property type="term" value="C:extracellular space"/>
    <property type="evidence" value="ECO:0007669"/>
    <property type="project" value="TreeGrafter"/>
</dbReference>
<feature type="non-terminal residue" evidence="7">
    <location>
        <position position="1"/>
    </location>
</feature>
<dbReference type="EMBL" id="BPLR01015073">
    <property type="protein sequence ID" value="GIY73367.1"/>
    <property type="molecule type" value="Genomic_DNA"/>
</dbReference>
<dbReference type="InterPro" id="IPR029058">
    <property type="entry name" value="AB_hydrolase_fold"/>
</dbReference>
<comment type="subcellular location">
    <subcellularLocation>
        <location evidence="1">Secreted</location>
    </subcellularLocation>
</comment>
<dbReference type="GO" id="GO:0016298">
    <property type="term" value="F:lipase activity"/>
    <property type="evidence" value="ECO:0007669"/>
    <property type="project" value="InterPro"/>
</dbReference>
<evidence type="ECO:0000256" key="2">
    <source>
        <dbReference type="ARBA" id="ARBA00010701"/>
    </source>
</evidence>
<dbReference type="GO" id="GO:0016042">
    <property type="term" value="P:lipid catabolic process"/>
    <property type="evidence" value="ECO:0007669"/>
    <property type="project" value="TreeGrafter"/>
</dbReference>
<feature type="compositionally biased region" description="Low complexity" evidence="5">
    <location>
        <begin position="1"/>
        <end position="11"/>
    </location>
</feature>
<keyword evidence="3" id="KW-0964">Secreted</keyword>
<proteinExistence type="inferred from homology"/>